<organism evidence="1">
    <name type="scientific">marine metagenome</name>
    <dbReference type="NCBI Taxonomy" id="408172"/>
    <lineage>
        <taxon>unclassified sequences</taxon>
        <taxon>metagenomes</taxon>
        <taxon>ecological metagenomes</taxon>
    </lineage>
</organism>
<dbReference type="EMBL" id="UINC01007189">
    <property type="protein sequence ID" value="SVA31914.1"/>
    <property type="molecule type" value="Genomic_DNA"/>
</dbReference>
<gene>
    <name evidence="1" type="ORF">METZ01_LOCUS84768</name>
</gene>
<evidence type="ECO:0008006" key="2">
    <source>
        <dbReference type="Google" id="ProtNLM"/>
    </source>
</evidence>
<evidence type="ECO:0000313" key="1">
    <source>
        <dbReference type="EMBL" id="SVA31914.1"/>
    </source>
</evidence>
<dbReference type="AlphaFoldDB" id="A0A381UVC2"/>
<sequence>MHYFYKVHRLSRGTGQESLQDQSEQKKELNMKNIIILIISIFFSVQVSAQTQEVLPTDETSKTNLAGEYVYADSYFKKSKTGVILKNGLMIPFFYGWRFVVYNTEKFFIGGYGMTGQTGGPTETGTMSLGGMTAGYDFVIFDDIYMDWGLSAGGAGGKSYDGTIVTDEGGVFVEPWMGFNHKIGENTDFNYSFSFFMMPNSAAYNNNPAFNMRIDFIIN</sequence>
<protein>
    <recommendedName>
        <fullName evidence="2">Outer membrane protein beta-barrel domain-containing protein</fullName>
    </recommendedName>
</protein>
<name>A0A381UVC2_9ZZZZ</name>
<accession>A0A381UVC2</accession>
<proteinExistence type="predicted"/>
<reference evidence="1" key="1">
    <citation type="submission" date="2018-05" db="EMBL/GenBank/DDBJ databases">
        <authorList>
            <person name="Lanie J.A."/>
            <person name="Ng W.-L."/>
            <person name="Kazmierczak K.M."/>
            <person name="Andrzejewski T.M."/>
            <person name="Davidsen T.M."/>
            <person name="Wayne K.J."/>
            <person name="Tettelin H."/>
            <person name="Glass J.I."/>
            <person name="Rusch D."/>
            <person name="Podicherti R."/>
            <person name="Tsui H.-C.T."/>
            <person name="Winkler M.E."/>
        </authorList>
    </citation>
    <scope>NUCLEOTIDE SEQUENCE</scope>
</reference>